<reference evidence="3" key="1">
    <citation type="submission" date="2023-10" db="EMBL/GenBank/DDBJ databases">
        <title>Genome assembly of Pristionchus species.</title>
        <authorList>
            <person name="Yoshida K."/>
            <person name="Sommer R.J."/>
        </authorList>
    </citation>
    <scope>NUCLEOTIDE SEQUENCE</scope>
    <source>
        <strain evidence="3">RS0144</strain>
    </source>
</reference>
<dbReference type="InterPro" id="IPR005062">
    <property type="entry name" value="SAC3/GANP/THP3_conserved"/>
</dbReference>
<dbReference type="PANTHER" id="PTHR12436">
    <property type="entry name" value="80 KDA MCM3-ASSOCIATED PROTEIN"/>
    <property type="match status" value="1"/>
</dbReference>
<organism evidence="3 4">
    <name type="scientific">Pristionchus entomophagus</name>
    <dbReference type="NCBI Taxonomy" id="358040"/>
    <lineage>
        <taxon>Eukaryota</taxon>
        <taxon>Metazoa</taxon>
        <taxon>Ecdysozoa</taxon>
        <taxon>Nematoda</taxon>
        <taxon>Chromadorea</taxon>
        <taxon>Rhabditida</taxon>
        <taxon>Rhabditina</taxon>
        <taxon>Diplogasteromorpha</taxon>
        <taxon>Diplogasteroidea</taxon>
        <taxon>Neodiplogasteridae</taxon>
        <taxon>Pristionchus</taxon>
    </lineage>
</organism>
<dbReference type="EMBL" id="BTSX01000003">
    <property type="protein sequence ID" value="GMS91064.1"/>
    <property type="molecule type" value="Genomic_DNA"/>
</dbReference>
<gene>
    <name evidence="3" type="ORF">PENTCL1PPCAC_13239</name>
</gene>
<name>A0AAV5TBE3_9BILA</name>
<keyword evidence="4" id="KW-1185">Reference proteome</keyword>
<feature type="region of interest" description="Disordered" evidence="1">
    <location>
        <begin position="285"/>
        <end position="356"/>
    </location>
</feature>
<evidence type="ECO:0000313" key="4">
    <source>
        <dbReference type="Proteomes" id="UP001432027"/>
    </source>
</evidence>
<dbReference type="InterPro" id="IPR045107">
    <property type="entry name" value="SAC3/GANP/THP3"/>
</dbReference>
<feature type="region of interest" description="Disordered" evidence="1">
    <location>
        <begin position="448"/>
        <end position="477"/>
    </location>
</feature>
<dbReference type="Proteomes" id="UP001432027">
    <property type="component" value="Unassembled WGS sequence"/>
</dbReference>
<feature type="non-terminal residue" evidence="3">
    <location>
        <position position="1"/>
    </location>
</feature>
<feature type="domain" description="SAC3/GANP/THP3 conserved" evidence="2">
    <location>
        <begin position="523"/>
        <end position="734"/>
    </location>
</feature>
<evidence type="ECO:0000259" key="2">
    <source>
        <dbReference type="Pfam" id="PF03399"/>
    </source>
</evidence>
<dbReference type="AlphaFoldDB" id="A0AAV5TBE3"/>
<dbReference type="FunFam" id="1.25.40.990:FF:000017">
    <property type="entry name" value="SAC3/GANP/Nin1/mts3/eIF-3 p25 family-domain-containing protein"/>
    <property type="match status" value="1"/>
</dbReference>
<accession>A0AAV5TBE3</accession>
<evidence type="ECO:0000256" key="1">
    <source>
        <dbReference type="SAM" id="MobiDB-lite"/>
    </source>
</evidence>
<feature type="compositionally biased region" description="Pro residues" evidence="1">
    <location>
        <begin position="23"/>
        <end position="38"/>
    </location>
</feature>
<dbReference type="Pfam" id="PF03399">
    <property type="entry name" value="SAC3_GANP"/>
    <property type="match status" value="1"/>
</dbReference>
<feature type="region of interest" description="Disordered" evidence="1">
    <location>
        <begin position="92"/>
        <end position="168"/>
    </location>
</feature>
<dbReference type="PANTHER" id="PTHR12436:SF4">
    <property type="entry name" value="LEUKOCYTE RECEPTOR CLUSTER MEMBER 8"/>
    <property type="match status" value="1"/>
</dbReference>
<feature type="compositionally biased region" description="Basic and acidic residues" evidence="1">
    <location>
        <begin position="448"/>
        <end position="462"/>
    </location>
</feature>
<sequence>QTSRRAIVAALFLETMDFDPSSIPIPPSAPGPPPPPPGSSDAWANAAAALATVKKPTAPPPQSFAPSPTQPFPWLMQQYANGLANAAANDAYSYPQQQQQQNYPNWNPNAPALPANNGWNGTQNRLKNQFNQQKQWNQQGPNWQQNPMQQQQQGPQWGNNAQQQQQQRAQIPSLNSFKAFAFNKPAGGKLPHLQNSFVKQGGGPLDNGAQVCDKAPQFGNVPDSVRSFMERSLSAAPPADHEKVMTYLEARLRPLLQSGTHRFINWDKEPLPHMKNYELAKAWTPTAKNQPKVNPLSSPEKKPSGRPEGYSWAPTPKGSENRRRRRASSSSSSSDGRRSEKRGWYEDRQARSPSVEVTGEIKVRGYSGSSEVRWSGSALQSAHSLRVCGLERGTSRSGNTSRGGGVGVRKMVDFGVEKALNLCVKSSGRVEVARGRAKSRLQFISKKDKQKLLQREKSQKKDKQAKKKEKKNLHFEYADPHEISKKRDRMRRFAQDVIVAAPSVPYRPSRNQVVVGTSTEIEKKYFRLTAAPDPATVRPLHILKKSLEFVKEKYRNSAEYRYMCDLFRSIRQDLTVQRIRNSFTVEVYEIHARIALENADREEFNKCQSQLKVLYEEVGECANEPEFTAYRLLYSMAMSNSKDVTTILRSLTPAMREEKCVAYALRVRNKLTMGDQVGFFKLYESEAPLMCVYLLDLFVERERIAALNALVKAFRPTLPVSQVAKWLAMDEDEFVLWMEEKKYAKLRLGGELDCKALSAVTMA</sequence>
<feature type="compositionally biased region" description="Polar residues" evidence="1">
    <location>
        <begin position="286"/>
        <end position="297"/>
    </location>
</feature>
<protein>
    <recommendedName>
        <fullName evidence="2">SAC3/GANP/THP3 conserved domain-containing protein</fullName>
    </recommendedName>
</protein>
<feature type="region of interest" description="Disordered" evidence="1">
    <location>
        <begin position="18"/>
        <end position="42"/>
    </location>
</feature>
<proteinExistence type="predicted"/>
<feature type="compositionally biased region" description="Low complexity" evidence="1">
    <location>
        <begin position="92"/>
        <end position="117"/>
    </location>
</feature>
<comment type="caution">
    <text evidence="3">The sequence shown here is derived from an EMBL/GenBank/DDBJ whole genome shotgun (WGS) entry which is preliminary data.</text>
</comment>
<feature type="compositionally biased region" description="Basic and acidic residues" evidence="1">
    <location>
        <begin position="335"/>
        <end position="350"/>
    </location>
</feature>
<evidence type="ECO:0000313" key="3">
    <source>
        <dbReference type="EMBL" id="GMS91064.1"/>
    </source>
</evidence>
<feature type="compositionally biased region" description="Low complexity" evidence="1">
    <location>
        <begin position="128"/>
        <end position="167"/>
    </location>
</feature>
<feature type="compositionally biased region" description="Polar residues" evidence="1">
    <location>
        <begin position="118"/>
        <end position="127"/>
    </location>
</feature>
<dbReference type="Gene3D" id="1.25.40.990">
    <property type="match status" value="1"/>
</dbReference>
<dbReference type="GO" id="GO:0005634">
    <property type="term" value="C:nucleus"/>
    <property type="evidence" value="ECO:0007669"/>
    <property type="project" value="TreeGrafter"/>
</dbReference>